<feature type="compositionally biased region" description="Polar residues" evidence="1">
    <location>
        <begin position="406"/>
        <end position="417"/>
    </location>
</feature>
<evidence type="ECO:0000313" key="3">
    <source>
        <dbReference type="EMBL" id="MBF2735515.1"/>
    </source>
</evidence>
<dbReference type="GO" id="GO:0005524">
    <property type="term" value="F:ATP binding"/>
    <property type="evidence" value="ECO:0007669"/>
    <property type="project" value="UniProtKB-KW"/>
</dbReference>
<organism evidence="3 4">
    <name type="scientific">Candidatus Amphirhobacter heronislandensis</name>
    <dbReference type="NCBI Taxonomy" id="1732024"/>
    <lineage>
        <taxon>Bacteria</taxon>
        <taxon>Pseudomonadati</taxon>
        <taxon>Pseudomonadota</taxon>
        <taxon>Gammaproteobacteria</taxon>
        <taxon>Candidatus Tethybacterales</taxon>
        <taxon>Candidatus Tethybacteraceae</taxon>
        <taxon>Candidatus Amphirhobacter</taxon>
    </lineage>
</organism>
<dbReference type="AlphaFoldDB" id="A0A930UCR0"/>
<dbReference type="InterPro" id="IPR049945">
    <property type="entry name" value="AAA_22"/>
</dbReference>
<accession>A0A930UCR0</accession>
<dbReference type="Proteomes" id="UP000604381">
    <property type="component" value="Unassembled WGS sequence"/>
</dbReference>
<dbReference type="PANTHER" id="PTHR35894">
    <property type="entry name" value="GENERAL SECRETION PATHWAY PROTEIN A-RELATED"/>
    <property type="match status" value="1"/>
</dbReference>
<dbReference type="SUPFAM" id="SSF52540">
    <property type="entry name" value="P-loop containing nucleoside triphosphate hydrolases"/>
    <property type="match status" value="1"/>
</dbReference>
<evidence type="ECO:0000259" key="2">
    <source>
        <dbReference type="Pfam" id="PF13401"/>
    </source>
</evidence>
<dbReference type="GO" id="GO:0016887">
    <property type="term" value="F:ATP hydrolysis activity"/>
    <property type="evidence" value="ECO:0007669"/>
    <property type="project" value="InterPro"/>
</dbReference>
<evidence type="ECO:0000256" key="1">
    <source>
        <dbReference type="SAM" id="MobiDB-lite"/>
    </source>
</evidence>
<dbReference type="Pfam" id="PF13401">
    <property type="entry name" value="AAA_22"/>
    <property type="match status" value="1"/>
</dbReference>
<proteinExistence type="predicted"/>
<feature type="region of interest" description="Disordered" evidence="1">
    <location>
        <begin position="1"/>
        <end position="21"/>
    </location>
</feature>
<comment type="caution">
    <text evidence="3">The sequence shown here is derived from an EMBL/GenBank/DDBJ whole genome shotgun (WGS) entry which is preliminary data.</text>
</comment>
<keyword evidence="4" id="KW-1185">Reference proteome</keyword>
<dbReference type="InterPro" id="IPR052026">
    <property type="entry name" value="ExeA_AAA_ATPase_DNA-bind"/>
</dbReference>
<reference evidence="3" key="1">
    <citation type="submission" date="2020-10" db="EMBL/GenBank/DDBJ databases">
        <title>An improved Amphimedon queenslandica hologenome assembly reveals how three proteobacterial symbionts can extend the metabolic phenotypic of their marine sponge host.</title>
        <authorList>
            <person name="Degnan B."/>
            <person name="Degnan S."/>
            <person name="Xiang X."/>
        </authorList>
    </citation>
    <scope>NUCLEOTIDE SEQUENCE</scope>
    <source>
        <strain evidence="3">AqS2</strain>
    </source>
</reference>
<feature type="domain" description="ORC1/DEAH AAA+ ATPase" evidence="2">
    <location>
        <begin position="58"/>
        <end position="202"/>
    </location>
</feature>
<dbReference type="PANTHER" id="PTHR35894:SF1">
    <property type="entry name" value="PHOSPHORIBULOKINASE _ URIDINE KINASE FAMILY"/>
    <property type="match status" value="1"/>
</dbReference>
<keyword evidence="3" id="KW-0547">Nucleotide-binding</keyword>
<evidence type="ECO:0000313" key="4">
    <source>
        <dbReference type="Proteomes" id="UP000604381"/>
    </source>
</evidence>
<name>A0A930UCR0_9GAMM</name>
<feature type="region of interest" description="Disordered" evidence="1">
    <location>
        <begin position="392"/>
        <end position="423"/>
    </location>
</feature>
<protein>
    <submittedName>
        <fullName evidence="3">ATP-binding protein</fullName>
    </submittedName>
</protein>
<gene>
    <name evidence="3" type="ORF">ISN26_05505</name>
</gene>
<dbReference type="EMBL" id="JADHEI010000040">
    <property type="protein sequence ID" value="MBF2735515.1"/>
    <property type="molecule type" value="Genomic_DNA"/>
</dbReference>
<dbReference type="InterPro" id="IPR027417">
    <property type="entry name" value="P-loop_NTPase"/>
</dbReference>
<sequence>MNRSALGRNPFKPGPGTKPAHLAGRREELRSIENTLDQIAGLRDRKTGRLLEPGLAPVKIVGPRGVGKTTLLAEARNMARKRGIHVVWLSRLANLDPDGKLFADALAGLKRQGRQVEMLSALDQIIDQETGLMRTRQSRNSQELLLTEALETCMEQRPLALLLDEAMEYEPEALGTLLHLSQRMIASRLPLVLMLAGTPNLDINLDMARAGSIDRCKDLYINGLTPEATREAIGKPFVDRGIKVDDKALEMMENMADSYPFFTQIVGAKAWEAMAKAGCGKVDQAVVREAEAEINRLRLAFYGKVLGTMMRMRILQGALVVMEVLRLNGGRAVSEVIIDSLARDDSAVARGKALDVFHKLVDRGFIWSKGDEMEAGNPAFFKYCQEQEKKAAKELKKTAQRKTNYRKQASSRRVSTATKKKKS</sequence>
<dbReference type="Gene3D" id="3.40.50.300">
    <property type="entry name" value="P-loop containing nucleotide triphosphate hydrolases"/>
    <property type="match status" value="1"/>
</dbReference>
<keyword evidence="3" id="KW-0067">ATP-binding</keyword>